<evidence type="ECO:0000259" key="5">
    <source>
        <dbReference type="PROSITE" id="PS50975"/>
    </source>
</evidence>
<comment type="caution">
    <text evidence="6">The sequence shown here is derived from an EMBL/GenBank/DDBJ whole genome shotgun (WGS) entry which is preliminary data.</text>
</comment>
<evidence type="ECO:0000313" key="7">
    <source>
        <dbReference type="Proteomes" id="UP000018234"/>
    </source>
</evidence>
<dbReference type="Proteomes" id="UP000018234">
    <property type="component" value="Unassembled WGS sequence"/>
</dbReference>
<evidence type="ECO:0000313" key="6">
    <source>
        <dbReference type="EMBL" id="ESU26192.1"/>
    </source>
</evidence>
<keyword evidence="2 4" id="KW-0547">Nucleotide-binding</keyword>
<evidence type="ECO:0000256" key="1">
    <source>
        <dbReference type="ARBA" id="ARBA00022598"/>
    </source>
</evidence>
<gene>
    <name evidence="6" type="ORF">FSS13T_11830</name>
</gene>
<keyword evidence="3 4" id="KW-0067">ATP-binding</keyword>
<dbReference type="PANTHER" id="PTHR43585">
    <property type="entry name" value="FUMIPYRROLE BIOSYNTHESIS PROTEIN C"/>
    <property type="match status" value="1"/>
</dbReference>
<dbReference type="InterPro" id="IPR011761">
    <property type="entry name" value="ATP-grasp"/>
</dbReference>
<feature type="domain" description="ATP-grasp" evidence="5">
    <location>
        <begin position="92"/>
        <end position="283"/>
    </location>
</feature>
<dbReference type="InterPro" id="IPR013815">
    <property type="entry name" value="ATP_grasp_subdomain_1"/>
</dbReference>
<accession>A0ABN0QHL5</accession>
<proteinExistence type="predicted"/>
<sequence>MVGKAKEMGIETHCFAWSEGAVCKELADYFYPISILEKEAILQECENIGIDGITTIATDMAVPTVCFVAEQLKLISNSVASGVISTNKLEMRKAFEKQNCNTPKFVETTSKNVDSKRFNFPLIVKPVDRSGSRGITKVNLSEELPNAISYALQESFAKKALVEEFVEGHEVSVESISWKGSHYILAITDKMTTGAPHFVELAHHQPSQLPLKVQEKIKAETIKCLNALEIKNGAGHSEFKITSEGEIFVIEVGARMGGDFIGSHLVELSTGYDFVKGVIDIALNTFEKPVLNKHHFSGVYFLSKETEVLQPYFLKDNDFDVEKQILNNSLKYSTNSNDRSGYLIYQSNKKINLL</sequence>
<dbReference type="Gene3D" id="3.30.470.20">
    <property type="entry name" value="ATP-grasp fold, B domain"/>
    <property type="match status" value="1"/>
</dbReference>
<dbReference type="Pfam" id="PF13535">
    <property type="entry name" value="ATP-grasp_4"/>
    <property type="match status" value="1"/>
</dbReference>
<dbReference type="Gene3D" id="3.40.50.20">
    <property type="match status" value="1"/>
</dbReference>
<evidence type="ECO:0000256" key="2">
    <source>
        <dbReference type="ARBA" id="ARBA00022741"/>
    </source>
</evidence>
<dbReference type="PANTHER" id="PTHR43585:SF2">
    <property type="entry name" value="ATP-GRASP ENZYME FSQD"/>
    <property type="match status" value="1"/>
</dbReference>
<reference evidence="6 7" key="1">
    <citation type="submission" date="2013-08" db="EMBL/GenBank/DDBJ databases">
        <title>Flavobacterium saliperosum type strain genome sequencing.</title>
        <authorList>
            <person name="Lee K."/>
            <person name="Yi H."/>
            <person name="Park S."/>
            <person name="Chun J."/>
        </authorList>
    </citation>
    <scope>NUCLEOTIDE SEQUENCE [LARGE SCALE GENOMIC DNA]</scope>
    <source>
        <strain evidence="6 7">S13</strain>
    </source>
</reference>
<evidence type="ECO:0000256" key="3">
    <source>
        <dbReference type="ARBA" id="ARBA00022840"/>
    </source>
</evidence>
<evidence type="ECO:0000256" key="4">
    <source>
        <dbReference type="PROSITE-ProRule" id="PRU00409"/>
    </source>
</evidence>
<name>A0ABN0QHL5_9FLAO</name>
<keyword evidence="1" id="KW-0436">Ligase</keyword>
<dbReference type="InterPro" id="IPR052032">
    <property type="entry name" value="ATP-dep_AA_Ligase"/>
</dbReference>
<organism evidence="6 7">
    <name type="scientific">Flavobacterium saliperosum S13</name>
    <dbReference type="NCBI Taxonomy" id="1341155"/>
    <lineage>
        <taxon>Bacteria</taxon>
        <taxon>Pseudomonadati</taxon>
        <taxon>Bacteroidota</taxon>
        <taxon>Flavobacteriia</taxon>
        <taxon>Flavobacteriales</taxon>
        <taxon>Flavobacteriaceae</taxon>
        <taxon>Flavobacterium</taxon>
    </lineage>
</organism>
<protein>
    <recommendedName>
        <fullName evidence="5">ATP-grasp domain-containing protein</fullName>
    </recommendedName>
</protein>
<dbReference type="EMBL" id="AVFO01000022">
    <property type="protein sequence ID" value="ESU26192.1"/>
    <property type="molecule type" value="Genomic_DNA"/>
</dbReference>
<dbReference type="SUPFAM" id="SSF56059">
    <property type="entry name" value="Glutathione synthetase ATP-binding domain-like"/>
    <property type="match status" value="1"/>
</dbReference>
<dbReference type="Gene3D" id="3.30.1490.20">
    <property type="entry name" value="ATP-grasp fold, A domain"/>
    <property type="match status" value="1"/>
</dbReference>
<dbReference type="PROSITE" id="PS50975">
    <property type="entry name" value="ATP_GRASP"/>
    <property type="match status" value="1"/>
</dbReference>
<keyword evidence="7" id="KW-1185">Reference proteome</keyword>